<evidence type="ECO:0000256" key="1">
    <source>
        <dbReference type="ARBA" id="ARBA00004141"/>
    </source>
</evidence>
<dbReference type="GO" id="GO:0016020">
    <property type="term" value="C:membrane"/>
    <property type="evidence" value="ECO:0007669"/>
    <property type="project" value="UniProtKB-SubCell"/>
</dbReference>
<dbReference type="OrthoDB" id="21292at2759"/>
<dbReference type="Gene3D" id="1.50.40.10">
    <property type="entry name" value="Mitochondrial carrier domain"/>
    <property type="match status" value="1"/>
</dbReference>
<protein>
    <recommendedName>
        <fullName evidence="8">Mitochondrial carrier</fullName>
    </recommendedName>
</protein>
<evidence type="ECO:0000313" key="6">
    <source>
        <dbReference type="EMBL" id="THH07227.1"/>
    </source>
</evidence>
<dbReference type="InterPro" id="IPR018108">
    <property type="entry name" value="MCP_transmembrane"/>
</dbReference>
<keyword evidence="7" id="KW-1185">Reference proteome</keyword>
<keyword evidence="3 5" id="KW-1133">Transmembrane helix</keyword>
<keyword evidence="2 5" id="KW-0812">Transmembrane</keyword>
<evidence type="ECO:0000256" key="5">
    <source>
        <dbReference type="SAM" id="Phobius"/>
    </source>
</evidence>
<evidence type="ECO:0000256" key="3">
    <source>
        <dbReference type="ARBA" id="ARBA00022989"/>
    </source>
</evidence>
<comment type="caution">
    <text evidence="6">The sequence shown here is derived from an EMBL/GenBank/DDBJ whole genome shotgun (WGS) entry which is preliminary data.</text>
</comment>
<feature type="transmembrane region" description="Helical" evidence="5">
    <location>
        <begin position="141"/>
        <end position="161"/>
    </location>
</feature>
<evidence type="ECO:0000313" key="7">
    <source>
        <dbReference type="Proteomes" id="UP000308199"/>
    </source>
</evidence>
<dbReference type="EMBL" id="SGPK01000153">
    <property type="protein sequence ID" value="THH07227.1"/>
    <property type="molecule type" value="Genomic_DNA"/>
</dbReference>
<accession>A0A4S4L7A6</accession>
<evidence type="ECO:0008006" key="8">
    <source>
        <dbReference type="Google" id="ProtNLM"/>
    </source>
</evidence>
<dbReference type="InterPro" id="IPR023395">
    <property type="entry name" value="MCP_dom_sf"/>
</dbReference>
<proteinExistence type="predicted"/>
<dbReference type="SUPFAM" id="SSF103506">
    <property type="entry name" value="Mitochondrial carrier"/>
    <property type="match status" value="1"/>
</dbReference>
<evidence type="ECO:0000256" key="2">
    <source>
        <dbReference type="ARBA" id="ARBA00022692"/>
    </source>
</evidence>
<comment type="subcellular location">
    <subcellularLocation>
        <location evidence="1">Membrane</location>
        <topology evidence="1">Multi-pass membrane protein</topology>
    </subcellularLocation>
</comment>
<dbReference type="Proteomes" id="UP000308199">
    <property type="component" value="Unassembled WGS sequence"/>
</dbReference>
<feature type="transmembrane region" description="Helical" evidence="5">
    <location>
        <begin position="90"/>
        <end position="109"/>
    </location>
</feature>
<feature type="transmembrane region" description="Helical" evidence="5">
    <location>
        <begin position="227"/>
        <end position="245"/>
    </location>
</feature>
<keyword evidence="4 5" id="KW-0472">Membrane</keyword>
<feature type="transmembrane region" description="Helical" evidence="5">
    <location>
        <begin position="6"/>
        <end position="32"/>
    </location>
</feature>
<gene>
    <name evidence="6" type="ORF">EW145_g3524</name>
</gene>
<name>A0A4S4L7A6_9AGAM</name>
<dbReference type="Pfam" id="PF00153">
    <property type="entry name" value="Mito_carr"/>
    <property type="match status" value="1"/>
</dbReference>
<evidence type="ECO:0000256" key="4">
    <source>
        <dbReference type="ARBA" id="ARBA00023136"/>
    </source>
</evidence>
<organism evidence="6 7">
    <name type="scientific">Phellinidium pouzarii</name>
    <dbReference type="NCBI Taxonomy" id="167371"/>
    <lineage>
        <taxon>Eukaryota</taxon>
        <taxon>Fungi</taxon>
        <taxon>Dikarya</taxon>
        <taxon>Basidiomycota</taxon>
        <taxon>Agaricomycotina</taxon>
        <taxon>Agaricomycetes</taxon>
        <taxon>Hymenochaetales</taxon>
        <taxon>Hymenochaetaceae</taxon>
        <taxon>Phellinidium</taxon>
    </lineage>
</organism>
<dbReference type="AlphaFoldDB" id="A0A4S4L7A6"/>
<reference evidence="6 7" key="1">
    <citation type="submission" date="2019-02" db="EMBL/GenBank/DDBJ databases">
        <title>Genome sequencing of the rare red list fungi Phellinidium pouzarii.</title>
        <authorList>
            <person name="Buettner E."/>
            <person name="Kellner H."/>
        </authorList>
    </citation>
    <scope>NUCLEOTIDE SEQUENCE [LARGE SCALE GENOMIC DNA]</scope>
    <source>
        <strain evidence="6 7">DSM 108285</strain>
    </source>
</reference>
<sequence>MSVGQVLVLLTVFMSTFVVSFLVAVPLAGTLVRFRANYTPKGLQLDGEGGVQPHTGPVVNSYFAMLKRVKRLEGWSGFYRGFTTERKRPWTLFLTPGLLVSEVLRIAYINLLMDPLRMMILPAASDEDQAKPFANISVARLSIYLGLVFISLIIICPLEVISTRLSIQRNHAHSGFSIVGQDEVTDVNDVVYSASDEDVIGLRPDDDPYTGFMDCVKRIVDEEGSKTLFRAWWLIFIPLLSAAFVP</sequence>